<evidence type="ECO:0000256" key="4">
    <source>
        <dbReference type="ARBA" id="ARBA00023288"/>
    </source>
</evidence>
<dbReference type="InterPro" id="IPR001638">
    <property type="entry name" value="Solute-binding_3/MltF_N"/>
</dbReference>
<feature type="signal peptide" evidence="5">
    <location>
        <begin position="1"/>
        <end position="23"/>
    </location>
</feature>
<dbReference type="PANTHER" id="PTHR35936">
    <property type="entry name" value="MEMBRANE-BOUND LYTIC MUREIN TRANSGLYCOSYLASE F"/>
    <property type="match status" value="1"/>
</dbReference>
<evidence type="ECO:0000256" key="3">
    <source>
        <dbReference type="ARBA" id="ARBA00023139"/>
    </source>
</evidence>
<organism evidence="7 8">
    <name type="scientific">Bacillus zhangzhouensis</name>
    <dbReference type="NCBI Taxonomy" id="1178540"/>
    <lineage>
        <taxon>Bacteria</taxon>
        <taxon>Bacillati</taxon>
        <taxon>Bacillota</taxon>
        <taxon>Bacilli</taxon>
        <taxon>Bacillales</taxon>
        <taxon>Bacillaceae</taxon>
        <taxon>Bacillus</taxon>
    </lineage>
</organism>
<reference evidence="7 8" key="1">
    <citation type="submission" date="2012-09" db="EMBL/GenBank/DDBJ databases">
        <title>Genome Sequence of Bacillus sp. DW5-4.</title>
        <authorList>
            <person name="Lai Q."/>
            <person name="Liu Y."/>
            <person name="Shao Z."/>
        </authorList>
    </citation>
    <scope>NUCLEOTIDE SEQUENCE [LARGE SCALE GENOMIC DNA]</scope>
    <source>
        <strain evidence="7 8">DW5-4</strain>
    </source>
</reference>
<sequence>MKRKRAFTTASVLLFLLSLIGCSSVKTTTEDGRQIVKVALSAEVNPPFLATNDRNEPIGYNIDYLNEVEKRLPHVHFDFIFGEEESNLIGVGAGKFEMAANWFFSNPEREKRFIYPKVPYGYSMTGLIVNESEQDIQSLDDMTSKKLAPVSPSGGLRSILNQYNEEHDPKIPLTTIESPSNELNLKRVESGRSDAAFMNISTFDTIQKHLHLKVKVGGIVSKEPIYLVLQPSQKQLAGELDRVTQEMIDDGTLPALSKKWFGVDFFQDIDYISEQGYQYEERKEAS</sequence>
<dbReference type="PANTHER" id="PTHR35936:SF18">
    <property type="entry name" value="L-CYSTINE-BINDING PROTEIN TCYJ"/>
    <property type="match status" value="1"/>
</dbReference>
<comment type="subcellular location">
    <subcellularLocation>
        <location evidence="1">Cell membrane</location>
        <topology evidence="1">Lipid-anchor</topology>
    </subcellularLocation>
</comment>
<gene>
    <name evidence="7" type="ORF">BA70_12330</name>
</gene>
<dbReference type="CDD" id="cd13710">
    <property type="entry name" value="PBP2_TcyK"/>
    <property type="match status" value="1"/>
</dbReference>
<dbReference type="GO" id="GO:0005886">
    <property type="term" value="C:plasma membrane"/>
    <property type="evidence" value="ECO:0007669"/>
    <property type="project" value="UniProtKB-SubCell"/>
</dbReference>
<dbReference type="Gene3D" id="3.40.190.10">
    <property type="entry name" value="Periplasmic binding protein-like II"/>
    <property type="match status" value="2"/>
</dbReference>
<dbReference type="PROSITE" id="PS51257">
    <property type="entry name" value="PROKAR_LIPOPROTEIN"/>
    <property type="match status" value="1"/>
</dbReference>
<evidence type="ECO:0000256" key="2">
    <source>
        <dbReference type="ARBA" id="ARBA00022729"/>
    </source>
</evidence>
<evidence type="ECO:0000313" key="7">
    <source>
        <dbReference type="EMBL" id="KEP25037.1"/>
    </source>
</evidence>
<keyword evidence="3" id="KW-0564">Palmitate</keyword>
<dbReference type="RefSeq" id="WP_034324835.1">
    <property type="nucleotide sequence ID" value="NZ_JOTP01000034.1"/>
</dbReference>
<dbReference type="OrthoDB" id="8613538at2"/>
<keyword evidence="8" id="KW-1185">Reference proteome</keyword>
<dbReference type="eggNOG" id="COG0834">
    <property type="taxonomic scope" value="Bacteria"/>
</dbReference>
<feature type="domain" description="Solute-binding protein family 3/N-terminal" evidence="6">
    <location>
        <begin position="35"/>
        <end position="264"/>
    </location>
</feature>
<dbReference type="Pfam" id="PF00497">
    <property type="entry name" value="SBP_bac_3"/>
    <property type="match status" value="1"/>
</dbReference>
<dbReference type="AlphaFoldDB" id="A0A081L711"/>
<comment type="caution">
    <text evidence="7">The sequence shown here is derived from an EMBL/GenBank/DDBJ whole genome shotgun (WGS) entry which is preliminary data.</text>
</comment>
<evidence type="ECO:0000256" key="1">
    <source>
        <dbReference type="ARBA" id="ARBA00004193"/>
    </source>
</evidence>
<accession>A0A081L711</accession>
<dbReference type="SMART" id="SM00062">
    <property type="entry name" value="PBPb"/>
    <property type="match status" value="1"/>
</dbReference>
<name>A0A081L711_9BACI</name>
<evidence type="ECO:0000259" key="6">
    <source>
        <dbReference type="SMART" id="SM00062"/>
    </source>
</evidence>
<feature type="chain" id="PRO_5038552016" evidence="5">
    <location>
        <begin position="24"/>
        <end position="286"/>
    </location>
</feature>
<dbReference type="EMBL" id="JOTP01000034">
    <property type="protein sequence ID" value="KEP25037.1"/>
    <property type="molecule type" value="Genomic_DNA"/>
</dbReference>
<dbReference type="Proteomes" id="UP000028091">
    <property type="component" value="Unassembled WGS sequence"/>
</dbReference>
<evidence type="ECO:0000313" key="8">
    <source>
        <dbReference type="Proteomes" id="UP000028091"/>
    </source>
</evidence>
<evidence type="ECO:0000256" key="5">
    <source>
        <dbReference type="SAM" id="SignalP"/>
    </source>
</evidence>
<keyword evidence="4" id="KW-0449">Lipoprotein</keyword>
<keyword evidence="2 5" id="KW-0732">Signal</keyword>
<dbReference type="SUPFAM" id="SSF53850">
    <property type="entry name" value="Periplasmic binding protein-like II"/>
    <property type="match status" value="1"/>
</dbReference>
<proteinExistence type="predicted"/>
<protein>
    <submittedName>
        <fullName evidence="7">Amino acid ABC transporter substrate-binding protein</fullName>
    </submittedName>
</protein>